<dbReference type="EMBL" id="CP025299">
    <property type="protein sequence ID" value="AUG30363.1"/>
    <property type="molecule type" value="Genomic_DNA"/>
</dbReference>
<accession>A0A2K9E0B5</accession>
<evidence type="ECO:0000313" key="2">
    <source>
        <dbReference type="EMBL" id="AUG30363.1"/>
    </source>
</evidence>
<evidence type="ECO:0000313" key="3">
    <source>
        <dbReference type="Proteomes" id="UP000233276"/>
    </source>
</evidence>
<gene>
    <name evidence="2" type="ORF">CXR34_13505</name>
</gene>
<dbReference type="AlphaFoldDB" id="A0A2K9E0B5"/>
<name>A0A2K9E0B5_9MICO</name>
<evidence type="ECO:0000256" key="1">
    <source>
        <dbReference type="SAM" id="MobiDB-lite"/>
    </source>
</evidence>
<evidence type="ECO:0008006" key="4">
    <source>
        <dbReference type="Google" id="ProtNLM"/>
    </source>
</evidence>
<proteinExistence type="predicted"/>
<sequence>MSFHLEPLMTNVGYATVSVLPTTKGFGQALSGDLNPLGADAGRSLGGSIMGSLKSVVGPAMLAAGALALGNFVGGAITSAGALEQSMGAIDAVFKGSSAGMHAFAASASSAFGLTRNEANELATVLGTQLKNGGTAIGDLGGKTQELIALGGDMAAMFGGSTADAVGALSSALKGERDPIERYGVSLTQAAIDAEAASLGFAKVGGSLSTEASQAATLSLIMKQTADAHGALARESGSLQAQQARLSSGWENLQASIGQAFLPAASSAVGLLADLVAGAMPLIGDVGPALASIFGNPAFSQLGAALAALLPNISPVGIAFQALAPVLPLIGETLGRIAGVLAGALTTAATALTPVIQTLTGILSGVLAAVLPVIATLFEALAPVLTTAADLISVLAEAVMPLVSTLADILMPAVEALLPVVQVVFGAVADIIRGAMNVVQGIIATVTAVIKGDWSGAWDGIKQILSGAWEMIVGAVRGAINLVVEVFRGLLPAIGTALAGIGTWLFETGRDLIQGLINGVGAMAGALWDGIVGIVRDAVGGVLDFLGIHSPSRLFMGIGRNVGLGLIGGMDRMQGAVADSALGLADAATSSLSGFTVSPSLDVPDVAPANGRRPGDFPGDDPGARGDSYPIHYYDYSSSTEDKAAKLARARAQQKAATAAGAWR</sequence>
<protein>
    <recommendedName>
        <fullName evidence="4">Tape measure protein</fullName>
    </recommendedName>
</protein>
<dbReference type="KEGG" id="mhos:CXR34_13505"/>
<feature type="region of interest" description="Disordered" evidence="1">
    <location>
        <begin position="603"/>
        <end position="630"/>
    </location>
</feature>
<dbReference type="Proteomes" id="UP000233276">
    <property type="component" value="Chromosome"/>
</dbReference>
<organism evidence="2 3">
    <name type="scientific">Microbacterium hominis</name>
    <dbReference type="NCBI Taxonomy" id="162426"/>
    <lineage>
        <taxon>Bacteria</taxon>
        <taxon>Bacillati</taxon>
        <taxon>Actinomycetota</taxon>
        <taxon>Actinomycetes</taxon>
        <taxon>Micrococcales</taxon>
        <taxon>Microbacteriaceae</taxon>
        <taxon>Microbacterium</taxon>
    </lineage>
</organism>
<reference evidence="2 3" key="1">
    <citation type="submission" date="2017-12" db="EMBL/GenBank/DDBJ databases">
        <title>Isolation and characterization of estrogens degradatiion strain Microbacterium hominis SJTG1.</title>
        <authorList>
            <person name="Xiong W."/>
            <person name="Yin C."/>
            <person name="Zheng D."/>
            <person name="Liang R."/>
        </authorList>
    </citation>
    <scope>NUCLEOTIDE SEQUENCE [LARGE SCALE GENOMIC DNA]</scope>
    <source>
        <strain evidence="2 3">SJTG1</strain>
    </source>
</reference>